<gene>
    <name evidence="1" type="ORF">CS533_16445</name>
</gene>
<dbReference type="EMBL" id="PEHN01000021">
    <property type="protein sequence ID" value="PHZ26351.1"/>
    <property type="molecule type" value="Genomic_DNA"/>
</dbReference>
<dbReference type="Proteomes" id="UP000229378">
    <property type="component" value="Unassembled WGS sequence"/>
</dbReference>
<name>A0A2G4TZ74_YERBE</name>
<evidence type="ECO:0000313" key="2">
    <source>
        <dbReference type="Proteomes" id="UP000229378"/>
    </source>
</evidence>
<sequence length="46" mass="5414">MMLIINVDANMRYAFGQIDVLLTTCFSLFLQKQLSNTTINRYFHVE</sequence>
<comment type="caution">
    <text evidence="1">The sequence shown here is derived from an EMBL/GenBank/DDBJ whole genome shotgun (WGS) entry which is preliminary data.</text>
</comment>
<dbReference type="AlphaFoldDB" id="A0A2G4TZ74"/>
<reference evidence="1 2" key="1">
    <citation type="submission" date="2017-10" db="EMBL/GenBank/DDBJ databases">
        <authorList>
            <person name="Banno H."/>
            <person name="Chua N.-H."/>
        </authorList>
    </citation>
    <scope>NUCLEOTIDE SEQUENCE [LARGE SCALE GENOMIC DNA]</scope>
    <source>
        <strain evidence="1 2">SCPM-O-B-7607</strain>
    </source>
</reference>
<organism evidence="1 2">
    <name type="scientific">Yersinia bercovieri</name>
    <dbReference type="NCBI Taxonomy" id="634"/>
    <lineage>
        <taxon>Bacteria</taxon>
        <taxon>Pseudomonadati</taxon>
        <taxon>Pseudomonadota</taxon>
        <taxon>Gammaproteobacteria</taxon>
        <taxon>Enterobacterales</taxon>
        <taxon>Yersiniaceae</taxon>
        <taxon>Yersinia</taxon>
    </lineage>
</organism>
<protein>
    <submittedName>
        <fullName evidence="1">Uncharacterized protein</fullName>
    </submittedName>
</protein>
<accession>A0A2G4TZ74</accession>
<proteinExistence type="predicted"/>
<evidence type="ECO:0000313" key="1">
    <source>
        <dbReference type="EMBL" id="PHZ26351.1"/>
    </source>
</evidence>